<organism evidence="1 2">
    <name type="scientific">Batillaria attramentaria</name>
    <dbReference type="NCBI Taxonomy" id="370345"/>
    <lineage>
        <taxon>Eukaryota</taxon>
        <taxon>Metazoa</taxon>
        <taxon>Spiralia</taxon>
        <taxon>Lophotrochozoa</taxon>
        <taxon>Mollusca</taxon>
        <taxon>Gastropoda</taxon>
        <taxon>Caenogastropoda</taxon>
        <taxon>Sorbeoconcha</taxon>
        <taxon>Cerithioidea</taxon>
        <taxon>Batillariidae</taxon>
        <taxon>Batillaria</taxon>
    </lineage>
</organism>
<accession>A0ABD0LZ68</accession>
<reference evidence="1 2" key="1">
    <citation type="journal article" date="2023" name="Sci. Data">
        <title>Genome assembly of the Korean intertidal mud-creeper Batillaria attramentaria.</title>
        <authorList>
            <person name="Patra A.K."/>
            <person name="Ho P.T."/>
            <person name="Jun S."/>
            <person name="Lee S.J."/>
            <person name="Kim Y."/>
            <person name="Won Y.J."/>
        </authorList>
    </citation>
    <scope>NUCLEOTIDE SEQUENCE [LARGE SCALE GENOMIC DNA]</scope>
    <source>
        <strain evidence="1">Wonlab-2016</strain>
    </source>
</reference>
<evidence type="ECO:0000313" key="2">
    <source>
        <dbReference type="Proteomes" id="UP001519460"/>
    </source>
</evidence>
<dbReference type="Proteomes" id="UP001519460">
    <property type="component" value="Unassembled WGS sequence"/>
</dbReference>
<dbReference type="AlphaFoldDB" id="A0ABD0LZ68"/>
<sequence length="101" mass="11325">MILSLKDRRPTTGLRLTDSKSTLGLSRSWAKQRSCGSAAMDSSSALALRQRDKAGQLRISCNRWTSPAVSCFGLTYRLTPRHAGRIPEKLMRLDLRLDFIC</sequence>
<dbReference type="EMBL" id="JACVVK020000013">
    <property type="protein sequence ID" value="KAK7504761.1"/>
    <property type="molecule type" value="Genomic_DNA"/>
</dbReference>
<comment type="caution">
    <text evidence="1">The sequence shown here is derived from an EMBL/GenBank/DDBJ whole genome shotgun (WGS) entry which is preliminary data.</text>
</comment>
<keyword evidence="2" id="KW-1185">Reference proteome</keyword>
<protein>
    <submittedName>
        <fullName evidence="1">Uncharacterized protein</fullName>
    </submittedName>
</protein>
<proteinExistence type="predicted"/>
<gene>
    <name evidence="1" type="ORF">BaRGS_00003789</name>
</gene>
<evidence type="ECO:0000313" key="1">
    <source>
        <dbReference type="EMBL" id="KAK7504761.1"/>
    </source>
</evidence>
<name>A0ABD0LZ68_9CAEN</name>